<feature type="compositionally biased region" description="Basic and acidic residues" evidence="3">
    <location>
        <begin position="107"/>
        <end position="126"/>
    </location>
</feature>
<dbReference type="Proteomes" id="UP000886520">
    <property type="component" value="Chromosome 13"/>
</dbReference>
<keyword evidence="2" id="KW-0694">RNA-binding</keyword>
<dbReference type="CDD" id="cd22462">
    <property type="entry name" value="KH-I_HEN4_like_rpt5"/>
    <property type="match status" value="1"/>
</dbReference>
<dbReference type="SUPFAM" id="SSF54791">
    <property type="entry name" value="Eukaryotic type KH-domain (KH-domain type I)"/>
    <property type="match status" value="5"/>
</dbReference>
<dbReference type="EMBL" id="JABFUD020000013">
    <property type="protein sequence ID" value="KAI5071411.1"/>
    <property type="molecule type" value="Genomic_DNA"/>
</dbReference>
<dbReference type="Gene3D" id="3.30.1370.10">
    <property type="entry name" value="K Homology domain, type 1"/>
    <property type="match status" value="2"/>
</dbReference>
<comment type="caution">
    <text evidence="5">The sequence shown here is derived from an EMBL/GenBank/DDBJ whole genome shotgun (WGS) entry which is preliminary data.</text>
</comment>
<evidence type="ECO:0000313" key="5">
    <source>
        <dbReference type="EMBL" id="KAI5071411.1"/>
    </source>
</evidence>
<evidence type="ECO:0000313" key="6">
    <source>
        <dbReference type="Proteomes" id="UP000886520"/>
    </source>
</evidence>
<accession>A0A9D4ZFZ9</accession>
<dbReference type="CDD" id="cd22460">
    <property type="entry name" value="KH-I_PEPPER_rpt2_like"/>
    <property type="match status" value="2"/>
</dbReference>
<dbReference type="OrthoDB" id="442947at2759"/>
<dbReference type="CDD" id="cd22459">
    <property type="entry name" value="KH-I_PEPPER_rpt1_like"/>
    <property type="match status" value="2"/>
</dbReference>
<evidence type="ECO:0000256" key="1">
    <source>
        <dbReference type="ARBA" id="ARBA00022737"/>
    </source>
</evidence>
<evidence type="ECO:0000256" key="3">
    <source>
        <dbReference type="SAM" id="MobiDB-lite"/>
    </source>
</evidence>
<evidence type="ECO:0000256" key="2">
    <source>
        <dbReference type="PROSITE-ProRule" id="PRU00117"/>
    </source>
</evidence>
<dbReference type="InterPro" id="IPR004088">
    <property type="entry name" value="KH_dom_type_1"/>
</dbReference>
<feature type="domain" description="K Homology" evidence="4">
    <location>
        <begin position="41"/>
        <end position="111"/>
    </location>
</feature>
<dbReference type="PROSITE" id="PS50084">
    <property type="entry name" value="KH_TYPE_1"/>
    <property type="match status" value="5"/>
</dbReference>
<feature type="domain" description="K Homology" evidence="4">
    <location>
        <begin position="617"/>
        <end position="687"/>
    </location>
</feature>
<feature type="region of interest" description="Disordered" evidence="3">
    <location>
        <begin position="96"/>
        <end position="129"/>
    </location>
</feature>
<feature type="domain" description="K Homology" evidence="4">
    <location>
        <begin position="171"/>
        <end position="246"/>
    </location>
</feature>
<proteinExistence type="predicted"/>
<dbReference type="Gene3D" id="3.30.310.210">
    <property type="match status" value="2"/>
</dbReference>
<keyword evidence="6" id="KW-1185">Reference proteome</keyword>
<dbReference type="SMART" id="SM00322">
    <property type="entry name" value="KH"/>
    <property type="match status" value="5"/>
</dbReference>
<sequence length="700" mass="74902">MDTPSGKRKRPNDQGLRNNQPRRKQSQFGGGDQEQPLPTPDDTTYRILCAGIKIGSVIGKGGGIIKTLRRETNARIKVLDPVPGADERVVLIWSTQQDEEKRKHRDSSKDNEDKEEREDHDSRKPEAYLPEGVQILCPAQDALFRVHAKIVEDERNPSNVDDDHGNEMSSGEVTARLLVPNNQIGCLLGKGGRIIEKMRNETGAQIRISSRDTLPGCASPTDELVQISGDPVVVKRALYEISARIYESPLRDRPQGPPPNMPPPAVPPRGQMYPPSNMLPPPMYGAGNMGGAGSGYGGMEPGAPWSQGSHPFPPFSQPGVSPMDRPDSGKEEDFSIRVLCPNDKIGMVIGKGGNAIRHLRDITGARIKVEDAVPDADERVIAISATEFLHDLSPVIEAALKLLIKINDGGDNEGLLTSRLLVPSRQIGCLLGKRGSVITEMRKKTTASLKVLQKVDLPKCAQDSDELVQIIGDEHVARQALIEVLSRLRCNVFGLELDDLYKFGGPPGLPFNGPPAKGGFVPPPSLPSRHDVGFSAGPPPSLGNRPDGGYRGGAYPHNGYGMQSAQYESSYNALPPPASLQGAGGGYGSFSDFDSSTYGSRIYGETGGLGGVPRNPTNKVVEMTIPGSSANSVLGKGGSNVTSIREISGAKLTVLEPNPITGDRVVEIYGTPEQTQAAQSLLQAFILSGQSSGGGPRGLY</sequence>
<protein>
    <recommendedName>
        <fullName evidence="4">K Homology domain-containing protein</fullName>
    </recommendedName>
</protein>
<feature type="region of interest" description="Disordered" evidence="3">
    <location>
        <begin position="1"/>
        <end position="42"/>
    </location>
</feature>
<gene>
    <name evidence="5" type="ORF">GOP47_0013662</name>
</gene>
<dbReference type="AlphaFoldDB" id="A0A9D4ZFZ9"/>
<dbReference type="Pfam" id="PF00013">
    <property type="entry name" value="KH_1"/>
    <property type="match status" value="5"/>
</dbReference>
<keyword evidence="1" id="KW-0677">Repeat</keyword>
<feature type="compositionally biased region" description="Basic residues" evidence="3">
    <location>
        <begin position="1"/>
        <end position="10"/>
    </location>
</feature>
<dbReference type="InterPro" id="IPR036612">
    <property type="entry name" value="KH_dom_type_1_sf"/>
</dbReference>
<dbReference type="GO" id="GO:0003723">
    <property type="term" value="F:RNA binding"/>
    <property type="evidence" value="ECO:0007669"/>
    <property type="project" value="UniProtKB-UniRule"/>
</dbReference>
<feature type="domain" description="K Homology" evidence="4">
    <location>
        <begin position="414"/>
        <end position="489"/>
    </location>
</feature>
<reference evidence="5" key="1">
    <citation type="submission" date="2021-01" db="EMBL/GenBank/DDBJ databases">
        <title>Adiantum capillus-veneris genome.</title>
        <authorList>
            <person name="Fang Y."/>
            <person name="Liao Q."/>
        </authorList>
    </citation>
    <scope>NUCLEOTIDE SEQUENCE</scope>
    <source>
        <strain evidence="5">H3</strain>
        <tissue evidence="5">Leaf</tissue>
    </source>
</reference>
<name>A0A9D4ZFZ9_ADICA</name>
<evidence type="ECO:0000259" key="4">
    <source>
        <dbReference type="SMART" id="SM00322"/>
    </source>
</evidence>
<feature type="domain" description="K Homology" evidence="4">
    <location>
        <begin position="332"/>
        <end position="404"/>
    </location>
</feature>
<organism evidence="5 6">
    <name type="scientific">Adiantum capillus-veneris</name>
    <name type="common">Maidenhair fern</name>
    <dbReference type="NCBI Taxonomy" id="13818"/>
    <lineage>
        <taxon>Eukaryota</taxon>
        <taxon>Viridiplantae</taxon>
        <taxon>Streptophyta</taxon>
        <taxon>Embryophyta</taxon>
        <taxon>Tracheophyta</taxon>
        <taxon>Polypodiopsida</taxon>
        <taxon>Polypodiidae</taxon>
        <taxon>Polypodiales</taxon>
        <taxon>Pteridineae</taxon>
        <taxon>Pteridaceae</taxon>
        <taxon>Vittarioideae</taxon>
        <taxon>Adiantum</taxon>
    </lineage>
</organism>
<dbReference type="InterPro" id="IPR004087">
    <property type="entry name" value="KH_dom"/>
</dbReference>
<dbReference type="PANTHER" id="PTHR10288">
    <property type="entry name" value="KH DOMAIN CONTAINING RNA BINDING PROTEIN"/>
    <property type="match status" value="1"/>
</dbReference>